<name>A0A852U4D5_9ACTN</name>
<dbReference type="Pfam" id="PF02771">
    <property type="entry name" value="Acyl-CoA_dh_N"/>
    <property type="match status" value="1"/>
</dbReference>
<comment type="caution">
    <text evidence="2">The sequence shown here is derived from an EMBL/GenBank/DDBJ whole genome shotgun (WGS) entry which is preliminary data.</text>
</comment>
<protein>
    <submittedName>
        <fullName evidence="2">Alkylation response protein AidB-like acyl-CoA dehydrogenase</fullName>
    </submittedName>
</protein>
<reference evidence="2 3" key="1">
    <citation type="submission" date="2020-07" db="EMBL/GenBank/DDBJ databases">
        <title>Sequencing the genomes of 1000 actinobacteria strains.</title>
        <authorList>
            <person name="Klenk H.-P."/>
        </authorList>
    </citation>
    <scope>NUCLEOTIDE SEQUENCE [LARGE SCALE GENOMIC DNA]</scope>
    <source>
        <strain evidence="2 3">CXB654</strain>
    </source>
</reference>
<evidence type="ECO:0000313" key="3">
    <source>
        <dbReference type="Proteomes" id="UP000589036"/>
    </source>
</evidence>
<dbReference type="PANTHER" id="PTHR43188:SF1">
    <property type="entry name" value="ACYL-COA DEHYDROGENASE"/>
    <property type="match status" value="1"/>
</dbReference>
<evidence type="ECO:0000313" key="2">
    <source>
        <dbReference type="EMBL" id="NYE50352.1"/>
    </source>
</evidence>
<dbReference type="SUPFAM" id="SSF56645">
    <property type="entry name" value="Acyl-CoA dehydrogenase NM domain-like"/>
    <property type="match status" value="1"/>
</dbReference>
<keyword evidence="3" id="KW-1185">Reference proteome</keyword>
<dbReference type="InterPro" id="IPR037069">
    <property type="entry name" value="AcylCoA_DH/ox_N_sf"/>
</dbReference>
<sequence length="88" mass="9636">MPKPAIADSDFFGYAELMPESERAELARIREYLEAEIKPLADACWEKAEFPLEAIGRFAELRLAGYSYPEYGTGPSAARCSPGSSASN</sequence>
<dbReference type="GO" id="GO:0006635">
    <property type="term" value="P:fatty acid beta-oxidation"/>
    <property type="evidence" value="ECO:0007669"/>
    <property type="project" value="InterPro"/>
</dbReference>
<dbReference type="Proteomes" id="UP000589036">
    <property type="component" value="Unassembled WGS sequence"/>
</dbReference>
<evidence type="ECO:0000259" key="1">
    <source>
        <dbReference type="Pfam" id="PF02771"/>
    </source>
</evidence>
<organism evidence="2 3">
    <name type="scientific">Spinactinospora alkalitolerans</name>
    <dbReference type="NCBI Taxonomy" id="687207"/>
    <lineage>
        <taxon>Bacteria</taxon>
        <taxon>Bacillati</taxon>
        <taxon>Actinomycetota</taxon>
        <taxon>Actinomycetes</taxon>
        <taxon>Streptosporangiales</taxon>
        <taxon>Nocardiopsidaceae</taxon>
        <taxon>Spinactinospora</taxon>
    </lineage>
</organism>
<dbReference type="GO" id="GO:0050660">
    <property type="term" value="F:flavin adenine dinucleotide binding"/>
    <property type="evidence" value="ECO:0007669"/>
    <property type="project" value="InterPro"/>
</dbReference>
<dbReference type="InterPro" id="IPR045008">
    <property type="entry name" value="ACX4-like"/>
</dbReference>
<feature type="domain" description="Acyl-CoA dehydrogenase/oxidase N-terminal" evidence="1">
    <location>
        <begin position="20"/>
        <end position="72"/>
    </location>
</feature>
<dbReference type="AlphaFoldDB" id="A0A852U4D5"/>
<proteinExistence type="predicted"/>
<dbReference type="GO" id="GO:0003995">
    <property type="term" value="F:acyl-CoA dehydrogenase activity"/>
    <property type="evidence" value="ECO:0007669"/>
    <property type="project" value="InterPro"/>
</dbReference>
<dbReference type="PANTHER" id="PTHR43188">
    <property type="entry name" value="ACYL-COENZYME A OXIDASE"/>
    <property type="match status" value="1"/>
</dbReference>
<dbReference type="RefSeq" id="WP_218882618.1">
    <property type="nucleotide sequence ID" value="NZ_BAAAYY010000014.1"/>
</dbReference>
<dbReference type="EMBL" id="JACCCC010000001">
    <property type="protein sequence ID" value="NYE50352.1"/>
    <property type="molecule type" value="Genomic_DNA"/>
</dbReference>
<dbReference type="InterPro" id="IPR009100">
    <property type="entry name" value="AcylCoA_DH/oxidase_NM_dom_sf"/>
</dbReference>
<gene>
    <name evidence="2" type="ORF">HDA32_005472</name>
</gene>
<dbReference type="Gene3D" id="1.10.540.10">
    <property type="entry name" value="Acyl-CoA dehydrogenase/oxidase, N-terminal domain"/>
    <property type="match status" value="1"/>
</dbReference>
<dbReference type="InterPro" id="IPR013786">
    <property type="entry name" value="AcylCoA_DH/ox_N"/>
</dbReference>
<accession>A0A852U4D5</accession>